<reference evidence="1 2" key="1">
    <citation type="submission" date="2016-10" db="EMBL/GenBank/DDBJ databases">
        <authorList>
            <person name="de Groot N.N."/>
        </authorList>
    </citation>
    <scope>NUCLEOTIDE SEQUENCE [LARGE SCALE GENOMIC DNA]</scope>
    <source>
        <strain evidence="1 2">DSM 18684</strain>
    </source>
</reference>
<gene>
    <name evidence="1" type="ORF">SAMN04489864_103371</name>
</gene>
<evidence type="ECO:0000313" key="2">
    <source>
        <dbReference type="Proteomes" id="UP000199666"/>
    </source>
</evidence>
<evidence type="ECO:0000313" key="1">
    <source>
        <dbReference type="EMBL" id="SFG94553.1"/>
    </source>
</evidence>
<organism evidence="1 2">
    <name type="scientific">Pedobacter insulae</name>
    <dbReference type="NCBI Taxonomy" id="414048"/>
    <lineage>
        <taxon>Bacteria</taxon>
        <taxon>Pseudomonadati</taxon>
        <taxon>Bacteroidota</taxon>
        <taxon>Sphingobacteriia</taxon>
        <taxon>Sphingobacteriales</taxon>
        <taxon>Sphingobacteriaceae</taxon>
        <taxon>Pedobacter</taxon>
    </lineage>
</organism>
<dbReference type="RefSeq" id="WP_090992869.1">
    <property type="nucleotide sequence ID" value="NZ_FOPP01000003.1"/>
</dbReference>
<sequence length="149" mass="17447">MRKYIFSVAFFAFMAIIFFTCKKDEINDQEFVKNHFVGRWPLLKTINITTKNGDTTVKDTVYYGLDSPKVVIPIDTLLFTKEDKYIKAGDTVNYTIDETGDHISFSTIPAETWKIKYLRLKSIILTREKTEKKGSDTFIYYTEEQLIRN</sequence>
<accession>A0A1I2VZL6</accession>
<evidence type="ECO:0008006" key="3">
    <source>
        <dbReference type="Google" id="ProtNLM"/>
    </source>
</evidence>
<dbReference type="EMBL" id="FOPP01000003">
    <property type="protein sequence ID" value="SFG94553.1"/>
    <property type="molecule type" value="Genomic_DNA"/>
</dbReference>
<dbReference type="AlphaFoldDB" id="A0A1I2VZL6"/>
<name>A0A1I2VZL6_9SPHI</name>
<dbReference type="Proteomes" id="UP000199666">
    <property type="component" value="Unassembled WGS sequence"/>
</dbReference>
<protein>
    <recommendedName>
        <fullName evidence="3">Lipocalin-like domain-containing protein</fullName>
    </recommendedName>
</protein>
<proteinExistence type="predicted"/>
<keyword evidence="2" id="KW-1185">Reference proteome</keyword>
<dbReference type="OrthoDB" id="769553at2"/>